<keyword evidence="4 7" id="KW-0560">Oxidoreductase</keyword>
<dbReference type="PANTHER" id="PTHR46696:SF6">
    <property type="entry name" value="P450, PUTATIVE (EUROFUNG)-RELATED"/>
    <property type="match status" value="1"/>
</dbReference>
<evidence type="ECO:0000313" key="8">
    <source>
        <dbReference type="EMBL" id="KAB2341641.1"/>
    </source>
</evidence>
<evidence type="ECO:0000256" key="3">
    <source>
        <dbReference type="ARBA" id="ARBA00022723"/>
    </source>
</evidence>
<protein>
    <submittedName>
        <fullName evidence="8">Cytochrome P450</fullName>
    </submittedName>
</protein>
<keyword evidence="6 7" id="KW-0503">Monooxygenase</keyword>
<dbReference type="EMBL" id="WBMT01000025">
    <property type="protein sequence ID" value="KAB2341641.1"/>
    <property type="molecule type" value="Genomic_DNA"/>
</dbReference>
<evidence type="ECO:0000313" key="9">
    <source>
        <dbReference type="Proteomes" id="UP000468735"/>
    </source>
</evidence>
<keyword evidence="5 7" id="KW-0408">Iron</keyword>
<dbReference type="CDD" id="cd11031">
    <property type="entry name" value="Cyp158A-like"/>
    <property type="match status" value="1"/>
</dbReference>
<dbReference type="InterPro" id="IPR002397">
    <property type="entry name" value="Cyt_P450_B"/>
</dbReference>
<proteinExistence type="inferred from homology"/>
<dbReference type="GO" id="GO:0020037">
    <property type="term" value="F:heme binding"/>
    <property type="evidence" value="ECO:0007669"/>
    <property type="project" value="InterPro"/>
</dbReference>
<dbReference type="InterPro" id="IPR036396">
    <property type="entry name" value="Cyt_P450_sf"/>
</dbReference>
<evidence type="ECO:0000256" key="1">
    <source>
        <dbReference type="ARBA" id="ARBA00010617"/>
    </source>
</evidence>
<comment type="caution">
    <text evidence="8">The sequence shown here is derived from an EMBL/GenBank/DDBJ whole genome shotgun (WGS) entry which is preliminary data.</text>
</comment>
<keyword evidence="9" id="KW-1185">Reference proteome</keyword>
<gene>
    <name evidence="8" type="ORF">F8566_41225</name>
</gene>
<keyword evidence="3 7" id="KW-0479">Metal-binding</keyword>
<dbReference type="AlphaFoldDB" id="A0A6H9YCB1"/>
<accession>A0A6H9YCB1</accession>
<dbReference type="SUPFAM" id="SSF48264">
    <property type="entry name" value="Cytochrome P450"/>
    <property type="match status" value="1"/>
</dbReference>
<dbReference type="InterPro" id="IPR001128">
    <property type="entry name" value="Cyt_P450"/>
</dbReference>
<reference evidence="8 9" key="1">
    <citation type="submission" date="2019-09" db="EMBL/GenBank/DDBJ databases">
        <title>Actinomadura physcomitrii sp. nov., a novel actinomycete isolated from moss [Physcomitrium sphaericum (Ludw) Fuernr].</title>
        <authorList>
            <person name="Zhuang X."/>
            <person name="Liu C."/>
        </authorList>
    </citation>
    <scope>NUCLEOTIDE SEQUENCE [LARGE SCALE GENOMIC DNA]</scope>
    <source>
        <strain evidence="8 9">HMC1</strain>
    </source>
</reference>
<dbReference type="InterPro" id="IPR017972">
    <property type="entry name" value="Cyt_P450_CS"/>
</dbReference>
<keyword evidence="2 7" id="KW-0349">Heme</keyword>
<sequence>MRALREDRPMTKVTFEFGGDAWLIHRHDACREMLENRAFVRKPFREGRTVPYAIEFPAFLTQTLQFMDPPNHTRMRRLVIKAFTQRRVDRLRESTQAFADELVDRMTAGSATSANLIDAFALPLPIRVIGDLLGVPEEGRTNFVQWSHALLSTSGMEESQVMEHATSLFVYLNELIAERRAEPKDDLLSALAAAKEADDELTDGEIVEIAMLLVVGGFDNTANFTAQGVLSLLLNPDQHAVLSEDIDGRISSAVDEILRHGNMTLGRTHSSGPGLVPFAAAEDTTIAGCPIKAGEAVMVDVTSANHDDNAFENADSYDLLRKPNQFLTFSHGLHRCLGAPLAHMELEVGIGTLFKRLPGLKLDGEPVFLEGILTGGMTDLPVAW</sequence>
<dbReference type="Gene3D" id="1.10.630.10">
    <property type="entry name" value="Cytochrome P450"/>
    <property type="match status" value="1"/>
</dbReference>
<name>A0A6H9YCB1_9ACTN</name>
<dbReference type="FunFam" id="1.10.630.10:FF:000018">
    <property type="entry name" value="Cytochrome P450 monooxygenase"/>
    <property type="match status" value="1"/>
</dbReference>
<dbReference type="PROSITE" id="PS00086">
    <property type="entry name" value="CYTOCHROME_P450"/>
    <property type="match status" value="1"/>
</dbReference>
<dbReference type="GO" id="GO:0005506">
    <property type="term" value="F:iron ion binding"/>
    <property type="evidence" value="ECO:0007669"/>
    <property type="project" value="InterPro"/>
</dbReference>
<dbReference type="GO" id="GO:0016705">
    <property type="term" value="F:oxidoreductase activity, acting on paired donors, with incorporation or reduction of molecular oxygen"/>
    <property type="evidence" value="ECO:0007669"/>
    <property type="project" value="InterPro"/>
</dbReference>
<dbReference type="Proteomes" id="UP000468735">
    <property type="component" value="Unassembled WGS sequence"/>
</dbReference>
<comment type="similarity">
    <text evidence="1 7">Belongs to the cytochrome P450 family.</text>
</comment>
<dbReference type="OrthoDB" id="4133219at2"/>
<dbReference type="PRINTS" id="PR00359">
    <property type="entry name" value="BP450"/>
</dbReference>
<dbReference type="GO" id="GO:0004497">
    <property type="term" value="F:monooxygenase activity"/>
    <property type="evidence" value="ECO:0007669"/>
    <property type="project" value="UniProtKB-KW"/>
</dbReference>
<evidence type="ECO:0000256" key="7">
    <source>
        <dbReference type="RuleBase" id="RU000461"/>
    </source>
</evidence>
<dbReference type="PANTHER" id="PTHR46696">
    <property type="entry name" value="P450, PUTATIVE (EUROFUNG)-RELATED"/>
    <property type="match status" value="1"/>
</dbReference>
<evidence type="ECO:0000256" key="4">
    <source>
        <dbReference type="ARBA" id="ARBA00023002"/>
    </source>
</evidence>
<evidence type="ECO:0000256" key="5">
    <source>
        <dbReference type="ARBA" id="ARBA00023004"/>
    </source>
</evidence>
<dbReference type="Pfam" id="PF00067">
    <property type="entry name" value="p450"/>
    <property type="match status" value="1"/>
</dbReference>
<evidence type="ECO:0000256" key="6">
    <source>
        <dbReference type="ARBA" id="ARBA00023033"/>
    </source>
</evidence>
<evidence type="ECO:0000256" key="2">
    <source>
        <dbReference type="ARBA" id="ARBA00022617"/>
    </source>
</evidence>
<organism evidence="8 9">
    <name type="scientific">Actinomadura rudentiformis</name>
    <dbReference type="NCBI Taxonomy" id="359158"/>
    <lineage>
        <taxon>Bacteria</taxon>
        <taxon>Bacillati</taxon>
        <taxon>Actinomycetota</taxon>
        <taxon>Actinomycetes</taxon>
        <taxon>Streptosporangiales</taxon>
        <taxon>Thermomonosporaceae</taxon>
        <taxon>Actinomadura</taxon>
    </lineage>
</organism>